<keyword evidence="1" id="KW-0472">Membrane</keyword>
<proteinExistence type="predicted"/>
<comment type="caution">
    <text evidence="3">The sequence shown here is derived from an EMBL/GenBank/DDBJ whole genome shotgun (WGS) entry which is preliminary data.</text>
</comment>
<dbReference type="OrthoDB" id="3698126at2"/>
<protein>
    <recommendedName>
        <fullName evidence="2">CAAX prenyl protease 2/Lysostaphin resistance protein A-like domain-containing protein</fullName>
    </recommendedName>
</protein>
<dbReference type="AlphaFoldDB" id="A0A316AEV1"/>
<evidence type="ECO:0000259" key="2">
    <source>
        <dbReference type="Pfam" id="PF02517"/>
    </source>
</evidence>
<dbReference type="GO" id="GO:0004175">
    <property type="term" value="F:endopeptidase activity"/>
    <property type="evidence" value="ECO:0007669"/>
    <property type="project" value="UniProtKB-ARBA"/>
</dbReference>
<dbReference type="EMBL" id="QGDQ01000001">
    <property type="protein sequence ID" value="PWJ56315.1"/>
    <property type="molecule type" value="Genomic_DNA"/>
</dbReference>
<evidence type="ECO:0000256" key="1">
    <source>
        <dbReference type="SAM" id="Phobius"/>
    </source>
</evidence>
<feature type="transmembrane region" description="Helical" evidence="1">
    <location>
        <begin position="20"/>
        <end position="40"/>
    </location>
</feature>
<feature type="transmembrane region" description="Helical" evidence="1">
    <location>
        <begin position="162"/>
        <end position="186"/>
    </location>
</feature>
<dbReference type="RefSeq" id="WP_109772491.1">
    <property type="nucleotide sequence ID" value="NZ_QGDQ01000001.1"/>
</dbReference>
<sequence>MAPARPSSQDRLTGDVARAVASWLAFVLALGLAGVALAAARGAGASGAVLDAVPAVVVLLVTVPLVLMAHGRARWPSVLALRTPVLALAGAAVGLTAAGLVLLADHLAGGAAGFTVTGVDGWLLVRWLVVTLLLAAALEAVPEELALRGGVFGGLRGHLPGWLAGLVTTAAFVLAPAAAIWATAQLGEWFGVAVPPATFAPGGQDPVAYAVLLASFGVVLLLVRAVVGSVWACVGYHLAFLVVNRLLLGDPAVTGLALRTGEGAELLVMAYLALTAAVLGVVVVRRRGGRR</sequence>
<name>A0A316AEV1_9ACTN</name>
<keyword evidence="1" id="KW-1133">Transmembrane helix</keyword>
<feature type="transmembrane region" description="Helical" evidence="1">
    <location>
        <begin position="52"/>
        <end position="73"/>
    </location>
</feature>
<feature type="transmembrane region" description="Helical" evidence="1">
    <location>
        <begin position="206"/>
        <end position="223"/>
    </location>
</feature>
<reference evidence="3 4" key="1">
    <citation type="submission" date="2018-03" db="EMBL/GenBank/DDBJ databases">
        <title>Genomic Encyclopedia of Archaeal and Bacterial Type Strains, Phase II (KMG-II): from individual species to whole genera.</title>
        <authorList>
            <person name="Goeker M."/>
        </authorList>
    </citation>
    <scope>NUCLEOTIDE SEQUENCE [LARGE SCALE GENOMIC DNA]</scope>
    <source>
        <strain evidence="3 4">DSM 44889</strain>
    </source>
</reference>
<evidence type="ECO:0000313" key="3">
    <source>
        <dbReference type="EMBL" id="PWJ56315.1"/>
    </source>
</evidence>
<keyword evidence="1" id="KW-0812">Transmembrane</keyword>
<feature type="domain" description="CAAX prenyl protease 2/Lysostaphin resistance protein A-like" evidence="2">
    <location>
        <begin position="127"/>
        <end position="240"/>
    </location>
</feature>
<feature type="transmembrane region" description="Helical" evidence="1">
    <location>
        <begin position="124"/>
        <end position="141"/>
    </location>
</feature>
<dbReference type="GO" id="GO:0080120">
    <property type="term" value="P:CAAX-box protein maturation"/>
    <property type="evidence" value="ECO:0007669"/>
    <property type="project" value="UniProtKB-ARBA"/>
</dbReference>
<organism evidence="3 4">
    <name type="scientific">Quadrisphaera granulorum</name>
    <dbReference type="NCBI Taxonomy" id="317664"/>
    <lineage>
        <taxon>Bacteria</taxon>
        <taxon>Bacillati</taxon>
        <taxon>Actinomycetota</taxon>
        <taxon>Actinomycetes</taxon>
        <taxon>Kineosporiales</taxon>
        <taxon>Kineosporiaceae</taxon>
        <taxon>Quadrisphaera</taxon>
    </lineage>
</organism>
<feature type="transmembrane region" description="Helical" evidence="1">
    <location>
        <begin position="230"/>
        <end position="248"/>
    </location>
</feature>
<evidence type="ECO:0000313" key="4">
    <source>
        <dbReference type="Proteomes" id="UP000245469"/>
    </source>
</evidence>
<accession>A0A316AEV1</accession>
<dbReference type="InterPro" id="IPR003675">
    <property type="entry name" value="Rce1/LyrA-like_dom"/>
</dbReference>
<keyword evidence="4" id="KW-1185">Reference proteome</keyword>
<dbReference type="Proteomes" id="UP000245469">
    <property type="component" value="Unassembled WGS sequence"/>
</dbReference>
<feature type="transmembrane region" description="Helical" evidence="1">
    <location>
        <begin position="268"/>
        <end position="284"/>
    </location>
</feature>
<feature type="transmembrane region" description="Helical" evidence="1">
    <location>
        <begin position="85"/>
        <end position="104"/>
    </location>
</feature>
<gene>
    <name evidence="3" type="ORF">BXY45_101291</name>
</gene>
<dbReference type="Pfam" id="PF02517">
    <property type="entry name" value="Rce1-like"/>
    <property type="match status" value="1"/>
</dbReference>